<evidence type="ECO:0000313" key="8">
    <source>
        <dbReference type="Proteomes" id="UP000327044"/>
    </source>
</evidence>
<gene>
    <name evidence="7" type="ORF">PPYR_13579</name>
</gene>
<dbReference type="Pfam" id="PF16077">
    <property type="entry name" value="Spaetzle"/>
    <property type="match status" value="1"/>
</dbReference>
<dbReference type="PANTHER" id="PTHR23199:SF12">
    <property type="entry name" value="NEUROTROPHIN 1-RELATED"/>
    <property type="match status" value="1"/>
</dbReference>
<name>A0A1Y1NI16_PHOPY</name>
<evidence type="ECO:0000313" key="7">
    <source>
        <dbReference type="EMBL" id="KAB0793959.1"/>
    </source>
</evidence>
<dbReference type="EMBL" id="VVIM01000009">
    <property type="protein sequence ID" value="KAB0793959.1"/>
    <property type="molecule type" value="Genomic_DNA"/>
</dbReference>
<keyword evidence="2" id="KW-1015">Disulfide bond</keyword>
<keyword evidence="1 4" id="KW-0732">Signal</keyword>
<reference evidence="7" key="3">
    <citation type="submission" date="2019-08" db="EMBL/GenBank/DDBJ databases">
        <authorList>
            <consortium name="Photinus pyralis genome working group"/>
            <person name="Fallon T.R."/>
            <person name="Sander Lower S.E."/>
            <person name="Weng J.-K."/>
        </authorList>
    </citation>
    <scope>NUCLEOTIDE SEQUENCE</scope>
    <source>
        <strain evidence="7">1611_PpyrPB1</strain>
        <tissue evidence="7">Whole body</tissue>
    </source>
</reference>
<dbReference type="PANTHER" id="PTHR23199">
    <property type="entry name" value="NEUROTROPHIN 1-RELATED"/>
    <property type="match status" value="1"/>
</dbReference>
<keyword evidence="3" id="KW-0325">Glycoprotein</keyword>
<dbReference type="Proteomes" id="UP000327044">
    <property type="component" value="Unassembled WGS sequence"/>
</dbReference>
<dbReference type="OrthoDB" id="6359065at2759"/>
<feature type="chain" id="PRO_5033750339" description="Spaetzle domain-containing protein" evidence="4">
    <location>
        <begin position="23"/>
        <end position="211"/>
    </location>
</feature>
<proteinExistence type="predicted"/>
<feature type="signal peptide" evidence="4">
    <location>
        <begin position="1"/>
        <end position="22"/>
    </location>
</feature>
<sequence>MGIFPNFVVFLLIAIVYECASASRRQRRPQPSGIARRLKQSSDFASFFSNGNLGESNACVHHLCSNVTNYPTVDVNTIIKKKKEFHHFFGSVIEPYSPPEILGKAPVYGATEDQNMCPVKTYKLSPQTALSVTMKRVVIVNVEDFKQVVSFEVCIPNKKCFMDDRKPLFYETFCKQQYTLIRLVTVAESGDLILDNVPIPSSCVCSYKRTV</sequence>
<reference evidence="6" key="1">
    <citation type="journal article" date="2016" name="Sci. Rep.">
        <title>Molecular characterization of firefly nuptial gifts: a multi-omics approach sheds light on postcopulatory sexual selection.</title>
        <authorList>
            <person name="Al-Wathiqui N."/>
            <person name="Fallon T.R."/>
            <person name="South A."/>
            <person name="Weng J.K."/>
            <person name="Lewis S.M."/>
        </authorList>
    </citation>
    <scope>NUCLEOTIDE SEQUENCE</scope>
</reference>
<evidence type="ECO:0000256" key="4">
    <source>
        <dbReference type="SAM" id="SignalP"/>
    </source>
</evidence>
<dbReference type="SUPFAM" id="SSF57501">
    <property type="entry name" value="Cystine-knot cytokines"/>
    <property type="match status" value="1"/>
</dbReference>
<organism evidence="6">
    <name type="scientific">Photinus pyralis</name>
    <name type="common">Common eastern firefly</name>
    <name type="synonym">Lampyris pyralis</name>
    <dbReference type="NCBI Taxonomy" id="7054"/>
    <lineage>
        <taxon>Eukaryota</taxon>
        <taxon>Metazoa</taxon>
        <taxon>Ecdysozoa</taxon>
        <taxon>Arthropoda</taxon>
        <taxon>Hexapoda</taxon>
        <taxon>Insecta</taxon>
        <taxon>Pterygota</taxon>
        <taxon>Neoptera</taxon>
        <taxon>Endopterygota</taxon>
        <taxon>Coleoptera</taxon>
        <taxon>Polyphaga</taxon>
        <taxon>Elateriformia</taxon>
        <taxon>Elateroidea</taxon>
        <taxon>Lampyridae</taxon>
        <taxon>Lampyrinae</taxon>
        <taxon>Photinus</taxon>
    </lineage>
</organism>
<dbReference type="Gene3D" id="2.10.90.10">
    <property type="entry name" value="Cystine-knot cytokines"/>
    <property type="match status" value="1"/>
</dbReference>
<dbReference type="InParanoid" id="A0A1Y1NI16"/>
<dbReference type="GO" id="GO:0005615">
    <property type="term" value="C:extracellular space"/>
    <property type="evidence" value="ECO:0007669"/>
    <property type="project" value="UniProtKB-ARBA"/>
</dbReference>
<keyword evidence="8" id="KW-1185">Reference proteome</keyword>
<feature type="domain" description="Spaetzle" evidence="5">
    <location>
        <begin position="115"/>
        <end position="206"/>
    </location>
</feature>
<dbReference type="EMBL" id="GEZM01004804">
    <property type="protein sequence ID" value="JAV96305.1"/>
    <property type="molecule type" value="Transcribed_RNA"/>
</dbReference>
<dbReference type="InterPro" id="IPR052444">
    <property type="entry name" value="Spz/Toll_ligand-like"/>
</dbReference>
<evidence type="ECO:0000256" key="1">
    <source>
        <dbReference type="ARBA" id="ARBA00022729"/>
    </source>
</evidence>
<dbReference type="GO" id="GO:0005121">
    <property type="term" value="F:Toll binding"/>
    <property type="evidence" value="ECO:0007669"/>
    <property type="project" value="TreeGrafter"/>
</dbReference>
<dbReference type="GO" id="GO:0045087">
    <property type="term" value="P:innate immune response"/>
    <property type="evidence" value="ECO:0007669"/>
    <property type="project" value="TreeGrafter"/>
</dbReference>
<protein>
    <recommendedName>
        <fullName evidence="5">Spaetzle domain-containing protein</fullName>
    </recommendedName>
</protein>
<reference evidence="7 8" key="2">
    <citation type="journal article" date="2018" name="Elife">
        <title>Firefly genomes illuminate parallel origins of bioluminescence in beetles.</title>
        <authorList>
            <person name="Fallon T.R."/>
            <person name="Lower S.E."/>
            <person name="Chang C.H."/>
            <person name="Bessho-Uehara M."/>
            <person name="Martin G.J."/>
            <person name="Bewick A.J."/>
            <person name="Behringer M."/>
            <person name="Debat H.J."/>
            <person name="Wong I."/>
            <person name="Day J.C."/>
            <person name="Suvorov A."/>
            <person name="Silva C.J."/>
            <person name="Stanger-Hall K.F."/>
            <person name="Hall D.W."/>
            <person name="Schmitz R.J."/>
            <person name="Nelson D.R."/>
            <person name="Lewis S.M."/>
            <person name="Shigenobu S."/>
            <person name="Bybee S.M."/>
            <person name="Larracuente A.M."/>
            <person name="Oba Y."/>
            <person name="Weng J.K."/>
        </authorList>
    </citation>
    <scope>NUCLEOTIDE SEQUENCE [LARGE SCALE GENOMIC DNA]</scope>
    <source>
        <strain evidence="7">1611_PpyrPB1</strain>
        <tissue evidence="7">Whole body</tissue>
    </source>
</reference>
<evidence type="ECO:0000256" key="3">
    <source>
        <dbReference type="ARBA" id="ARBA00023180"/>
    </source>
</evidence>
<evidence type="ECO:0000259" key="5">
    <source>
        <dbReference type="Pfam" id="PF16077"/>
    </source>
</evidence>
<dbReference type="GO" id="GO:0008083">
    <property type="term" value="F:growth factor activity"/>
    <property type="evidence" value="ECO:0007669"/>
    <property type="project" value="TreeGrafter"/>
</dbReference>
<evidence type="ECO:0000256" key="2">
    <source>
        <dbReference type="ARBA" id="ARBA00023157"/>
    </source>
</evidence>
<accession>A0A1Y1NI16</accession>
<evidence type="ECO:0000313" key="6">
    <source>
        <dbReference type="EMBL" id="JAV96305.1"/>
    </source>
</evidence>
<dbReference type="GO" id="GO:0021556">
    <property type="term" value="P:central nervous system formation"/>
    <property type="evidence" value="ECO:0007669"/>
    <property type="project" value="TreeGrafter"/>
</dbReference>
<dbReference type="InterPro" id="IPR029034">
    <property type="entry name" value="Cystine-knot_cytokine"/>
</dbReference>
<dbReference type="AlphaFoldDB" id="A0A1Y1NI16"/>
<dbReference type="InterPro" id="IPR032104">
    <property type="entry name" value="Spaetzle"/>
</dbReference>